<dbReference type="AlphaFoldDB" id="A0A256F8K1"/>
<reference evidence="1 2" key="1">
    <citation type="submission" date="2017-07" db="EMBL/GenBank/DDBJ databases">
        <title>Phylogenetic study on the rhizospheric bacterium Ochrobactrum sp. A44.</title>
        <authorList>
            <person name="Krzyzanowska D.M."/>
            <person name="Ossowicki A."/>
            <person name="Rajewska M."/>
            <person name="Maciag T."/>
            <person name="Kaczynski Z."/>
            <person name="Czerwicka M."/>
            <person name="Jafra S."/>
        </authorList>
    </citation>
    <scope>NUCLEOTIDE SEQUENCE [LARGE SCALE GENOMIC DNA]</scope>
    <source>
        <strain evidence="1 2">PR17</strain>
    </source>
</reference>
<dbReference type="Proteomes" id="UP000216345">
    <property type="component" value="Unassembled WGS sequence"/>
</dbReference>
<evidence type="ECO:0000313" key="2">
    <source>
        <dbReference type="Proteomes" id="UP000216345"/>
    </source>
</evidence>
<evidence type="ECO:0000313" key="1">
    <source>
        <dbReference type="EMBL" id="OYR11174.1"/>
    </source>
</evidence>
<comment type="caution">
    <text evidence="1">The sequence shown here is derived from an EMBL/GenBank/DDBJ whole genome shotgun (WGS) entry which is preliminary data.</text>
</comment>
<accession>A0A256F8K1</accession>
<dbReference type="RefSeq" id="WP_094578137.1">
    <property type="nucleotide sequence ID" value="NZ_JBHEEL010000007.1"/>
</dbReference>
<gene>
    <name evidence="1" type="ORF">CEV32_1472</name>
</gene>
<protein>
    <submittedName>
        <fullName evidence="1">Uncharacterized protein</fullName>
    </submittedName>
</protein>
<name>A0A256F8K1_9HYPH</name>
<keyword evidence="2" id="KW-1185">Reference proteome</keyword>
<sequence>MVITGAFGPWCPDLPALNNPGVTIARNVTPGIGTQPGMVTYHPMRGLSLYSDTVLDSRPLGTLVGRDKSSLAKVYAGTKNSLFKLNANDLKWKNISADGGYSTADGERWVFAEFGDIVAAFNYSNEPQYIQKSQDIKYDRLTSLVRARHCAVVRDFLVVANTLDALDGQVPYRVRWSAVNNPFDWNFSQQTMADFQDIFNGGNIMGVVGGEAGYILMERSIVKMSFMGAPLIFQFDQLPSAMGKGCSVAESIITVEGKTFFLSVDGFYVLEGDQIRPIGDGQINRYFLNNVDDARYQYMTVASDPAKKLVYWSYLSKGASGEEADKILIYNYQTGNWSEADATAGYIFNSLSLPWTIEQLDVFGTIEKVPAPFDSPMWAGGDAMLWAMDKTGKIFIFGGTTMRGLIETQEQFLVSSISDARGERTNVNRVRPLYHGTGLVQVRGGHRTNVYDALTYTESVPVNDKSGWAYFRYQNKFHRFRFSFEGEWSEAMGYHIEAFPAGDR</sequence>
<dbReference type="OrthoDB" id="8175892at2"/>
<organism evidence="1 2">
    <name type="scientific">Brucella rhizosphaerae</name>
    <dbReference type="NCBI Taxonomy" id="571254"/>
    <lineage>
        <taxon>Bacteria</taxon>
        <taxon>Pseudomonadati</taxon>
        <taxon>Pseudomonadota</taxon>
        <taxon>Alphaproteobacteria</taxon>
        <taxon>Hyphomicrobiales</taxon>
        <taxon>Brucellaceae</taxon>
        <taxon>Brucella/Ochrobactrum group</taxon>
        <taxon>Brucella</taxon>
    </lineage>
</organism>
<dbReference type="EMBL" id="NNRK01000033">
    <property type="protein sequence ID" value="OYR11174.1"/>
    <property type="molecule type" value="Genomic_DNA"/>
</dbReference>
<proteinExistence type="predicted"/>